<dbReference type="SMART" id="SM00575">
    <property type="entry name" value="ZnF_PMZ"/>
    <property type="match status" value="1"/>
</dbReference>
<keyword evidence="1" id="KW-0479">Metal-binding</keyword>
<feature type="domain" description="SWIM-type" evidence="6">
    <location>
        <begin position="379"/>
        <end position="411"/>
    </location>
</feature>
<dbReference type="InterPro" id="IPR004332">
    <property type="entry name" value="Transposase_MuDR"/>
</dbReference>
<evidence type="ECO:0000256" key="3">
    <source>
        <dbReference type="ARBA" id="ARBA00022833"/>
    </source>
</evidence>
<dbReference type="EMBL" id="AC098833">
    <property type="protein sequence ID" value="AAU44005.1"/>
    <property type="molecule type" value="Genomic_DNA"/>
</dbReference>
<protein>
    <recommendedName>
        <fullName evidence="6">SWIM-type domain-containing protein</fullName>
    </recommendedName>
</protein>
<dbReference type="InterPro" id="IPR006564">
    <property type="entry name" value="Znf_PMZ"/>
</dbReference>
<dbReference type="PROSITE" id="PS50966">
    <property type="entry name" value="ZF_SWIM"/>
    <property type="match status" value="1"/>
</dbReference>
<reference evidence="9" key="4">
    <citation type="journal article" date="2008" name="Nucleic Acids Res.">
        <title>The rice annotation project database (RAP-DB): 2008 update.</title>
        <authorList>
            <consortium name="The rice annotation project (RAP)"/>
        </authorList>
    </citation>
    <scope>GENOME REANNOTATION</scope>
    <source>
        <strain evidence="9">cv. Nipponbare</strain>
    </source>
</reference>
<reference evidence="7" key="1">
    <citation type="submission" date="2004-09" db="EMBL/GenBank/DDBJ databases">
        <title>Oryza sativa BAC OJ1206_C08 genomic sequence.</title>
        <authorList>
            <person name="Chow T.-Y."/>
            <person name="Hsing Y.-I.C."/>
            <person name="Chen C.-S."/>
            <person name="Chen H.-H."/>
            <person name="Liu S.-M."/>
            <person name="Chao Y.-T."/>
            <person name="Chang S.-J."/>
            <person name="Chen H.-C."/>
            <person name="Chen S.-K."/>
            <person name="Chen T.-R."/>
            <person name="Chen Y.-L."/>
            <person name="Cheng C.-H."/>
            <person name="Chung C.-I."/>
            <person name="Han S.-Y."/>
            <person name="Hsiao S.-H."/>
            <person name="Hsiung J.-N."/>
            <person name="Hsu C.-H."/>
            <person name="Huang J.-J."/>
            <person name="Kau P.-I."/>
            <person name="Lee M.-C."/>
            <person name="Leu H.-L."/>
            <person name="Li Y.-F."/>
            <person name="Lin S.-J."/>
            <person name="Lin Y.-C."/>
            <person name="Wu S.-W."/>
            <person name="Yu C.-Y."/>
            <person name="Yu S.-W."/>
            <person name="Wu H.-P."/>
            <person name="Shaw J.-F."/>
        </authorList>
    </citation>
    <scope>NUCLEOTIDE SEQUENCE</scope>
</reference>
<dbReference type="Proteomes" id="UP000000763">
    <property type="component" value="Chromosome 5"/>
</dbReference>
<sequence>MPDAFYDKNDPPMTVGTVYSDMDAFKIALASHAIKHEFNYDIEKSDTGRYRVKCAQRSDGCKWRLHASTGKNGNTVKVKKVPLPHKCQSTRRQGICVGVTQFWVCSQVIDWLKEDGNIGPTELQRRLKEHHKIVVPYKRVYKGCRPYLAVDSTFLTGRFRGQLCIACAVDGHNWMYPVAVGVIESETNENWIWFMERLKEVIGTPDGLTFSTDCGQAIMKGNFKKRYSGKVFNDHLWASSYSWSPYMFEKHYQAMAAAKPEAMKYLQETHKKLWTRSQYRTASKVDYVTNNLAESFNNWIKLKKGKHLDDLLDTIRQKILIKWNQRKKVAKKFNGKILPHILQRLKEESYNLDIEVIIASPEGVAELCAKGSNGSRFRYVVSLKDRTCSCRVWQGSGIPCKHAIAFITSIAGEKLEDHVDDYFSVNRFRAAYEGSIPSIPDKSMWPKATHDFFMHPPLLKSTAGGRHKNRMKSALEGGSSSQKKSSKKHECPICHLLGHHRYTCKNGNPEDIAAMEAEMYSFLPNLFCI</sequence>
<dbReference type="InterPro" id="IPR007527">
    <property type="entry name" value="Znf_SWIM"/>
</dbReference>
<reference evidence="9" key="3">
    <citation type="journal article" date="2005" name="Nature">
        <title>The map-based sequence of the rice genome.</title>
        <authorList>
            <consortium name="International rice genome sequencing project (IRGSP)"/>
            <person name="Matsumoto T."/>
            <person name="Wu J."/>
            <person name="Kanamori H."/>
            <person name="Katayose Y."/>
            <person name="Fujisawa M."/>
            <person name="Namiki N."/>
            <person name="Mizuno H."/>
            <person name="Yamamoto K."/>
            <person name="Antonio B.A."/>
            <person name="Baba T."/>
            <person name="Sakata K."/>
            <person name="Nagamura Y."/>
            <person name="Aoki H."/>
            <person name="Arikawa K."/>
            <person name="Arita K."/>
            <person name="Bito T."/>
            <person name="Chiden Y."/>
            <person name="Fujitsuka N."/>
            <person name="Fukunaka R."/>
            <person name="Hamada M."/>
            <person name="Harada C."/>
            <person name="Hayashi A."/>
            <person name="Hijishita S."/>
            <person name="Honda M."/>
            <person name="Hosokawa S."/>
            <person name="Ichikawa Y."/>
            <person name="Idonuma A."/>
            <person name="Iijima M."/>
            <person name="Ikeda M."/>
            <person name="Ikeno M."/>
            <person name="Ito K."/>
            <person name="Ito S."/>
            <person name="Ito T."/>
            <person name="Ito Y."/>
            <person name="Ito Y."/>
            <person name="Iwabuchi A."/>
            <person name="Kamiya K."/>
            <person name="Karasawa W."/>
            <person name="Kurita K."/>
            <person name="Katagiri S."/>
            <person name="Kikuta A."/>
            <person name="Kobayashi H."/>
            <person name="Kobayashi N."/>
            <person name="Machita K."/>
            <person name="Maehara T."/>
            <person name="Masukawa M."/>
            <person name="Mizubayashi T."/>
            <person name="Mukai Y."/>
            <person name="Nagasaki H."/>
            <person name="Nagata Y."/>
            <person name="Naito S."/>
            <person name="Nakashima M."/>
            <person name="Nakama Y."/>
            <person name="Nakamichi Y."/>
            <person name="Nakamura M."/>
            <person name="Meguro A."/>
            <person name="Negishi M."/>
            <person name="Ohta I."/>
            <person name="Ohta T."/>
            <person name="Okamoto M."/>
            <person name="Ono N."/>
            <person name="Saji S."/>
            <person name="Sakaguchi M."/>
            <person name="Sakai K."/>
            <person name="Shibata M."/>
            <person name="Shimokawa T."/>
            <person name="Song J."/>
            <person name="Takazaki Y."/>
            <person name="Terasawa K."/>
            <person name="Tsugane M."/>
            <person name="Tsuji K."/>
            <person name="Ueda S."/>
            <person name="Waki K."/>
            <person name="Yamagata H."/>
            <person name="Yamamoto M."/>
            <person name="Yamamoto S."/>
            <person name="Yamane H."/>
            <person name="Yoshiki S."/>
            <person name="Yoshihara R."/>
            <person name="Yukawa K."/>
            <person name="Zhong H."/>
            <person name="Yano M."/>
            <person name="Yuan Q."/>
            <person name="Ouyang S."/>
            <person name="Liu J."/>
            <person name="Jones K.M."/>
            <person name="Gansberger K."/>
            <person name="Moffat K."/>
            <person name="Hill J."/>
            <person name="Bera J."/>
            <person name="Fadrosh D."/>
            <person name="Jin S."/>
            <person name="Johri S."/>
            <person name="Kim M."/>
            <person name="Overton L."/>
            <person name="Reardon M."/>
            <person name="Tsitrin T."/>
            <person name="Vuong H."/>
            <person name="Weaver B."/>
            <person name="Ciecko A."/>
            <person name="Tallon L."/>
            <person name="Jackson J."/>
            <person name="Pai G."/>
            <person name="Aken S.V."/>
            <person name="Utterback T."/>
            <person name="Reidmuller S."/>
            <person name="Feldblyum T."/>
            <person name="Hsiao J."/>
            <person name="Zismann V."/>
            <person name="Iobst S."/>
            <person name="de Vazeille A.R."/>
            <person name="Buell C.R."/>
            <person name="Ying K."/>
            <person name="Li Y."/>
            <person name="Lu T."/>
            <person name="Huang Y."/>
            <person name="Zhao Q."/>
            <person name="Feng Q."/>
            <person name="Zhang L."/>
            <person name="Zhu J."/>
            <person name="Weng Q."/>
            <person name="Mu J."/>
            <person name="Lu Y."/>
            <person name="Fan D."/>
            <person name="Liu Y."/>
            <person name="Guan J."/>
            <person name="Zhang Y."/>
            <person name="Yu S."/>
            <person name="Liu X."/>
            <person name="Zhang Y."/>
            <person name="Hong G."/>
            <person name="Han B."/>
            <person name="Choisne N."/>
            <person name="Demange N."/>
            <person name="Orjeda G."/>
            <person name="Samain S."/>
            <person name="Cattolico L."/>
            <person name="Pelletier E."/>
            <person name="Couloux A."/>
            <person name="Segurens B."/>
            <person name="Wincker P."/>
            <person name="D'Hont A."/>
            <person name="Scarpelli C."/>
            <person name="Weissenbach J."/>
            <person name="Salanoubat M."/>
            <person name="Quetier F."/>
            <person name="Yu Y."/>
            <person name="Kim H.R."/>
            <person name="Rambo T."/>
            <person name="Currie J."/>
            <person name="Collura K."/>
            <person name="Luo M."/>
            <person name="Yang T."/>
            <person name="Ammiraju J.S.S."/>
            <person name="Engler F."/>
            <person name="Soderlund C."/>
            <person name="Wing R.A."/>
            <person name="Palmer L.E."/>
            <person name="de la Bastide M."/>
            <person name="Spiegel L."/>
            <person name="Nascimento L."/>
            <person name="Zutavern T."/>
            <person name="O'Shaughnessy A."/>
            <person name="Dike S."/>
            <person name="Dedhia N."/>
            <person name="Preston R."/>
            <person name="Balija V."/>
            <person name="McCombie W.R."/>
            <person name="Chow T."/>
            <person name="Chen H."/>
            <person name="Chung M."/>
            <person name="Chen C."/>
            <person name="Shaw J."/>
            <person name="Wu H."/>
            <person name="Hsiao K."/>
            <person name="Chao Y."/>
            <person name="Chu M."/>
            <person name="Cheng C."/>
            <person name="Hour A."/>
            <person name="Lee P."/>
            <person name="Lin S."/>
            <person name="Lin Y."/>
            <person name="Liou J."/>
            <person name="Liu S."/>
            <person name="Hsing Y."/>
            <person name="Raghuvanshi S."/>
            <person name="Mohanty A."/>
            <person name="Bharti A.K."/>
            <person name="Gaur A."/>
            <person name="Gupta V."/>
            <person name="Kumar D."/>
            <person name="Ravi V."/>
            <person name="Vij S."/>
            <person name="Kapur A."/>
            <person name="Khurana P."/>
            <person name="Khurana P."/>
            <person name="Khurana J.P."/>
            <person name="Tyagi A.K."/>
            <person name="Gaikwad K."/>
            <person name="Singh A."/>
            <person name="Dalal V."/>
            <person name="Srivastava S."/>
            <person name="Dixit A."/>
            <person name="Pal A.K."/>
            <person name="Ghazi I.A."/>
            <person name="Yadav M."/>
            <person name="Pandit A."/>
            <person name="Bhargava A."/>
            <person name="Sureshbabu K."/>
            <person name="Batra K."/>
            <person name="Sharma T.R."/>
            <person name="Mohapatra T."/>
            <person name="Singh N.K."/>
            <person name="Messing J."/>
            <person name="Nelson A.B."/>
            <person name="Fuks G."/>
            <person name="Kavchok S."/>
            <person name="Keizer G."/>
            <person name="Linton E."/>
            <person name="Llaca V."/>
            <person name="Song R."/>
            <person name="Tanyolac B."/>
            <person name="Young S."/>
            <person name="Ho-Il K."/>
            <person name="Hahn J.H."/>
            <person name="Sangsakoo G."/>
            <person name="Vanavichit A."/>
            <person name="de Mattos Luiz.A.T."/>
            <person name="Zimmer P.D."/>
            <person name="Malone G."/>
            <person name="Dellagostin O."/>
            <person name="de Oliveira A.C."/>
            <person name="Bevan M."/>
            <person name="Bancroft I."/>
            <person name="Minx P."/>
            <person name="Cordum H."/>
            <person name="Wilson R."/>
            <person name="Cheng Z."/>
            <person name="Jin W."/>
            <person name="Jiang J."/>
            <person name="Leong S.A."/>
            <person name="Iwama H."/>
            <person name="Gojobori T."/>
            <person name="Itoh T."/>
            <person name="Niimura Y."/>
            <person name="Fujii Y."/>
            <person name="Habara T."/>
            <person name="Sakai H."/>
            <person name="Sato Y."/>
            <person name="Wilson G."/>
            <person name="Kumar K."/>
            <person name="McCouch S."/>
            <person name="Juretic N."/>
            <person name="Hoen D."/>
            <person name="Wright S."/>
            <person name="Bruskiewich R."/>
            <person name="Bureau T."/>
            <person name="Miyao A."/>
            <person name="Hirochika H."/>
            <person name="Nishikawa T."/>
            <person name="Kadowaki K."/>
            <person name="Sugiura M."/>
            <person name="Burr B."/>
            <person name="Sasaki T."/>
        </authorList>
    </citation>
    <scope>NUCLEOTIDE SEQUENCE [LARGE SCALE GENOMIC DNA]</scope>
    <source>
        <strain evidence="9">cv. Nipponbare</strain>
    </source>
</reference>
<evidence type="ECO:0000256" key="4">
    <source>
        <dbReference type="PROSITE-ProRule" id="PRU00325"/>
    </source>
</evidence>
<accession>Q65X43</accession>
<evidence type="ECO:0000313" key="9">
    <source>
        <dbReference type="Proteomes" id="UP000000763"/>
    </source>
</evidence>
<keyword evidence="2 4" id="KW-0863">Zinc-finger</keyword>
<evidence type="ECO:0000313" key="8">
    <source>
        <dbReference type="EMBL" id="AAU44005.1"/>
    </source>
</evidence>
<evidence type="ECO:0000256" key="5">
    <source>
        <dbReference type="SAM" id="MobiDB-lite"/>
    </source>
</evidence>
<evidence type="ECO:0000259" key="6">
    <source>
        <dbReference type="PROSITE" id="PS50966"/>
    </source>
</evidence>
<organism evidence="7 9">
    <name type="scientific">Oryza sativa subsp. japonica</name>
    <name type="common">Rice</name>
    <dbReference type="NCBI Taxonomy" id="39947"/>
    <lineage>
        <taxon>Eukaryota</taxon>
        <taxon>Viridiplantae</taxon>
        <taxon>Streptophyta</taxon>
        <taxon>Embryophyta</taxon>
        <taxon>Tracheophyta</taxon>
        <taxon>Spermatophyta</taxon>
        <taxon>Magnoliopsida</taxon>
        <taxon>Liliopsida</taxon>
        <taxon>Poales</taxon>
        <taxon>Poaceae</taxon>
        <taxon>BOP clade</taxon>
        <taxon>Oryzoideae</taxon>
        <taxon>Oryzeae</taxon>
        <taxon>Oryzinae</taxon>
        <taxon>Oryza</taxon>
        <taxon>Oryza sativa</taxon>
    </lineage>
</organism>
<dbReference type="Pfam" id="PF04434">
    <property type="entry name" value="SWIM"/>
    <property type="match status" value="1"/>
</dbReference>
<feature type="region of interest" description="Disordered" evidence="5">
    <location>
        <begin position="461"/>
        <end position="486"/>
    </location>
</feature>
<dbReference type="AlphaFoldDB" id="Q65X43"/>
<dbReference type="PANTHER" id="PTHR31973:SF195">
    <property type="entry name" value="MUDR FAMILY TRANSPOSASE"/>
    <property type="match status" value="1"/>
</dbReference>
<keyword evidence="3" id="KW-0862">Zinc</keyword>
<dbReference type="InterPro" id="IPR018289">
    <property type="entry name" value="MULE_transposase_dom"/>
</dbReference>
<dbReference type="Pfam" id="PF10551">
    <property type="entry name" value="MULE"/>
    <property type="match status" value="1"/>
</dbReference>
<reference evidence="8" key="2">
    <citation type="submission" date="2004-10" db="EMBL/GenBank/DDBJ databases">
        <title>Oryza sativa BAC OJ1288_A07 genomic sequence.</title>
        <authorList>
            <person name="Chow T.-Y."/>
            <person name="Hsing Y.-I.C."/>
            <person name="Chen C.-S."/>
            <person name="Chen H.-H."/>
            <person name="Liu S.-M."/>
            <person name="Chao Y.-T."/>
            <person name="Chang S.-J."/>
            <person name="Chen H.-C."/>
            <person name="Chen S.-K."/>
            <person name="Chen T.-R."/>
            <person name="Chen Y.-L."/>
            <person name="Cheng C.-H."/>
            <person name="Chung C.-I."/>
            <person name="Han S.-Y."/>
            <person name="Hsiao S.-H."/>
            <person name="Hsiung J.-N."/>
            <person name="Hsu C.-H."/>
            <person name="Huang J.-J."/>
            <person name="Kau P.-I."/>
            <person name="Lee M.-C."/>
            <person name="Leu H.-L."/>
            <person name="Li Y.-F."/>
            <person name="Lin S.-J."/>
            <person name="Lin Y.-C."/>
            <person name="Wu S.-W."/>
            <person name="Yu C.-Y."/>
            <person name="Yu S.-W."/>
            <person name="Wu H.-P."/>
            <person name="Shaw J.-F."/>
        </authorList>
    </citation>
    <scope>NUCLEOTIDE SEQUENCE</scope>
</reference>
<dbReference type="EMBL" id="AC118285">
    <property type="protein sequence ID" value="AAU43979.1"/>
    <property type="molecule type" value="Genomic_DNA"/>
</dbReference>
<evidence type="ECO:0000256" key="2">
    <source>
        <dbReference type="ARBA" id="ARBA00022771"/>
    </source>
</evidence>
<gene>
    <name evidence="7" type="ORF">OJ1206_C08.7</name>
    <name evidence="8" type="ORF">OJ1288_A07.16</name>
</gene>
<dbReference type="GO" id="GO:0008270">
    <property type="term" value="F:zinc ion binding"/>
    <property type="evidence" value="ECO:0007669"/>
    <property type="project" value="UniProtKB-KW"/>
</dbReference>
<dbReference type="Pfam" id="PF03108">
    <property type="entry name" value="DBD_Tnp_Mut"/>
    <property type="match status" value="1"/>
</dbReference>
<evidence type="ECO:0000256" key="1">
    <source>
        <dbReference type="ARBA" id="ARBA00022723"/>
    </source>
</evidence>
<name>Q65X43_ORYSJ</name>
<dbReference type="PANTHER" id="PTHR31973">
    <property type="entry name" value="POLYPROTEIN, PUTATIVE-RELATED"/>
    <property type="match status" value="1"/>
</dbReference>
<proteinExistence type="predicted"/>
<evidence type="ECO:0000313" key="7">
    <source>
        <dbReference type="EMBL" id="AAU43979.1"/>
    </source>
</evidence>